<comment type="caution">
    <text evidence="1">The sequence shown here is derived from an EMBL/GenBank/DDBJ whole genome shotgun (WGS) entry which is preliminary data.</text>
</comment>
<name>A0ACC0KRX5_CHOFU</name>
<evidence type="ECO:0000313" key="1">
    <source>
        <dbReference type="EMBL" id="KAI8439089.1"/>
    </source>
</evidence>
<accession>A0ACC0KRX5</accession>
<protein>
    <submittedName>
        <fullName evidence="1">Uncharacterized protein</fullName>
    </submittedName>
</protein>
<gene>
    <name evidence="1" type="ORF">MSG28_012953</name>
</gene>
<organism evidence="1 2">
    <name type="scientific">Choristoneura fumiferana</name>
    <name type="common">Spruce budworm moth</name>
    <name type="synonym">Archips fumiferana</name>
    <dbReference type="NCBI Taxonomy" id="7141"/>
    <lineage>
        <taxon>Eukaryota</taxon>
        <taxon>Metazoa</taxon>
        <taxon>Ecdysozoa</taxon>
        <taxon>Arthropoda</taxon>
        <taxon>Hexapoda</taxon>
        <taxon>Insecta</taxon>
        <taxon>Pterygota</taxon>
        <taxon>Neoptera</taxon>
        <taxon>Endopterygota</taxon>
        <taxon>Lepidoptera</taxon>
        <taxon>Glossata</taxon>
        <taxon>Ditrysia</taxon>
        <taxon>Tortricoidea</taxon>
        <taxon>Tortricidae</taxon>
        <taxon>Tortricinae</taxon>
        <taxon>Choristoneura</taxon>
    </lineage>
</organism>
<proteinExistence type="predicted"/>
<dbReference type="Proteomes" id="UP001064048">
    <property type="component" value="Chromosome 23"/>
</dbReference>
<sequence length="203" mass="23046">MSSRYDYGKGSSRSARDDSRHEKHGRERVRSRSPRERESRRRHSPASTRYSRDRSYGKEDRHSSKLKHTEWDDSDEEVPAPPPPPRITKISIPMAKPKAPIKMNLGGPSKLSAPAAKPTIASVFNDDDDDDEPEEMPAEARMRMRNIGRETPTSAGPNSFGKTKQGFCDAKKVFEKNLKHALETTVEKPVMTKFPQTIYKIKP</sequence>
<keyword evidence="2" id="KW-1185">Reference proteome</keyword>
<evidence type="ECO:0000313" key="2">
    <source>
        <dbReference type="Proteomes" id="UP001064048"/>
    </source>
</evidence>
<reference evidence="1 2" key="1">
    <citation type="journal article" date="2022" name="Genome Biol. Evol.">
        <title>The Spruce Budworm Genome: Reconstructing the Evolutionary History of Antifreeze Proteins.</title>
        <authorList>
            <person name="Beliveau C."/>
            <person name="Gagne P."/>
            <person name="Picq S."/>
            <person name="Vernygora O."/>
            <person name="Keeling C.I."/>
            <person name="Pinkney K."/>
            <person name="Doucet D."/>
            <person name="Wen F."/>
            <person name="Johnston J.S."/>
            <person name="Maaroufi H."/>
            <person name="Boyle B."/>
            <person name="Laroche J."/>
            <person name="Dewar K."/>
            <person name="Juretic N."/>
            <person name="Blackburn G."/>
            <person name="Nisole A."/>
            <person name="Brunet B."/>
            <person name="Brandao M."/>
            <person name="Lumley L."/>
            <person name="Duan J."/>
            <person name="Quan G."/>
            <person name="Lucarotti C.J."/>
            <person name="Roe A.D."/>
            <person name="Sperling F.A.H."/>
            <person name="Levesque R.C."/>
            <person name="Cusson M."/>
        </authorList>
    </citation>
    <scope>NUCLEOTIDE SEQUENCE [LARGE SCALE GENOMIC DNA]</scope>
    <source>
        <strain evidence="1">Glfc:IPQL:Cfum</strain>
    </source>
</reference>
<dbReference type="EMBL" id="CM046123">
    <property type="protein sequence ID" value="KAI8439089.1"/>
    <property type="molecule type" value="Genomic_DNA"/>
</dbReference>